<protein>
    <submittedName>
        <fullName evidence="12">Protocadherin Fat 4-like</fullName>
    </submittedName>
</protein>
<dbReference type="SMART" id="SM00112">
    <property type="entry name" value="CA"/>
    <property type="match status" value="24"/>
</dbReference>
<feature type="domain" description="Cadherin" evidence="10">
    <location>
        <begin position="2121"/>
        <end position="2228"/>
    </location>
</feature>
<feature type="domain" description="Cadherin" evidence="10">
    <location>
        <begin position="1484"/>
        <end position="1587"/>
    </location>
</feature>
<evidence type="ECO:0000256" key="1">
    <source>
        <dbReference type="ARBA" id="ARBA00004370"/>
    </source>
</evidence>
<feature type="domain" description="Cadherin" evidence="10">
    <location>
        <begin position="320"/>
        <end position="419"/>
    </location>
</feature>
<proteinExistence type="predicted"/>
<feature type="domain" description="Cadherin" evidence="10">
    <location>
        <begin position="1169"/>
        <end position="1277"/>
    </location>
</feature>
<dbReference type="Pfam" id="PF00028">
    <property type="entry name" value="Cadherin"/>
    <property type="match status" value="17"/>
</dbReference>
<dbReference type="CDD" id="cd11304">
    <property type="entry name" value="Cadherin_repeat"/>
    <property type="match status" value="22"/>
</dbReference>
<dbReference type="PROSITE" id="PS50268">
    <property type="entry name" value="CADHERIN_2"/>
    <property type="match status" value="24"/>
</dbReference>
<feature type="domain" description="Cadherin" evidence="10">
    <location>
        <begin position="2333"/>
        <end position="2436"/>
    </location>
</feature>
<feature type="domain" description="Cadherin" evidence="10">
    <location>
        <begin position="1697"/>
        <end position="1806"/>
    </location>
</feature>
<feature type="transmembrane region" description="Helical" evidence="9">
    <location>
        <begin position="2781"/>
        <end position="2803"/>
    </location>
</feature>
<dbReference type="GeneID" id="100377180"/>
<feature type="domain" description="Cadherin" evidence="10">
    <location>
        <begin position="111"/>
        <end position="249"/>
    </location>
</feature>
<dbReference type="InterPro" id="IPR050971">
    <property type="entry name" value="Cadherin-domain_protein"/>
</dbReference>
<feature type="domain" description="Cadherin" evidence="10">
    <location>
        <begin position="2437"/>
        <end position="2543"/>
    </location>
</feature>
<keyword evidence="3" id="KW-0677">Repeat</keyword>
<gene>
    <name evidence="12" type="primary">LOC100377180</name>
</gene>
<keyword evidence="4 8" id="KW-0106">Calcium</keyword>
<feature type="domain" description="Cadherin" evidence="10">
    <location>
        <begin position="1588"/>
        <end position="1696"/>
    </location>
</feature>
<feature type="domain" description="Cadherin" evidence="10">
    <location>
        <begin position="2544"/>
        <end position="2646"/>
    </location>
</feature>
<dbReference type="Proteomes" id="UP000694865">
    <property type="component" value="Unplaced"/>
</dbReference>
<keyword evidence="6 9" id="KW-1133">Transmembrane helix</keyword>
<feature type="domain" description="Cadherin" evidence="10">
    <location>
        <begin position="2229"/>
        <end position="2332"/>
    </location>
</feature>
<dbReference type="PANTHER" id="PTHR24025">
    <property type="entry name" value="DESMOGLEIN FAMILY MEMBER"/>
    <property type="match status" value="1"/>
</dbReference>
<evidence type="ECO:0000256" key="3">
    <source>
        <dbReference type="ARBA" id="ARBA00022737"/>
    </source>
</evidence>
<dbReference type="PRINTS" id="PR00205">
    <property type="entry name" value="CADHERIN"/>
</dbReference>
<dbReference type="SUPFAM" id="SSF49313">
    <property type="entry name" value="Cadherin-like"/>
    <property type="match status" value="22"/>
</dbReference>
<feature type="domain" description="Cadherin" evidence="10">
    <location>
        <begin position="1910"/>
        <end position="2015"/>
    </location>
</feature>
<feature type="domain" description="Cadherin" evidence="10">
    <location>
        <begin position="1807"/>
        <end position="1909"/>
    </location>
</feature>
<dbReference type="Gene3D" id="2.60.40.60">
    <property type="entry name" value="Cadherins"/>
    <property type="match status" value="21"/>
</dbReference>
<dbReference type="InterPro" id="IPR002126">
    <property type="entry name" value="Cadherin-like_dom"/>
</dbReference>
<evidence type="ECO:0000256" key="5">
    <source>
        <dbReference type="ARBA" id="ARBA00022889"/>
    </source>
</evidence>
<evidence type="ECO:0000256" key="8">
    <source>
        <dbReference type="PROSITE-ProRule" id="PRU00043"/>
    </source>
</evidence>
<feature type="domain" description="Cadherin" evidence="10">
    <location>
        <begin position="2016"/>
        <end position="2124"/>
    </location>
</feature>
<sequence length="2902" mass="311983">MAFTVPENSYTGSAIISAADITATHFPEGEGNPPYSIIVSAPGPTTLFDIDETGVLSVGSTVPNFETHGGTYTVDIICHQISGNDSIVQVTVTVLDVVERCTLSWPDGPYTVAENTATGSEIIAPSELLSSFPEDAATTAYTISSVSPGAMNMFSIDSATGAILIGTSPPDRELDDPIQTINVTCHQLSANDNTNTVTVIIINVLEGCSLQWSNASYIVDENSNSGYSVIAATDITDEVFPEGAGSPKYRINRVVPGPDELFSIDASTGAIVIGSLTPNFEVHGLIVQTIFVDCLQQSGPNNTLAVNVNIRNIDETPTFVNLPTTIKISESIGASQSVFKVFYNDPEGVAVTVDVSTQTPVTPTFTVVNGNEIHSPAGLDYDFSDQTYTFTIRVDDGTNTDTSTLTINLYNEIDEPPTFPASDYTGTIEEEQSYGTVVTWTTNPVADMIASYNEVGDSKLYYEISGPYSDDFNCDRLTGVITTSRTLDADDVSSTASYSLTLTVGDSAGHTDTTTLSITLTDINDNKPIFSPSLYYKAIDENSGSGVIAATMTVSDEDAGVFGTVTLTITSGVTAKFTLSGNEILTTADPLDYETTTSYTMTVTATDGGGEISTATVIVDVVPVNEFMPTFVTFPTSSITVPENSAVRYEILAATDVTVRDSDHGDDGEISFYISSVTNGGINKFSMDSSTGRILTTSTFDYESGTISYTITCVAADQGSPGPSSTTRSLTVHISDENDNAPYFDQNYYSLTITEGDVIGTVITTFNVNDDDSAAITTISYQFYSGNELDKFEMDDTTNKLKVKSVINLDDGDPEEFSLLLHILDGGTPELTGTAMICISLTSSNDYDPVFSSTNPSTISISENAYIGTTVAEISVSDNDYGSDGDLTLVILSGDKENNFHLDSFRRILQTKKLIEYEDTGSPIVLTIQATDGGATPRTATSDISIIVTKENNYKPTCTPTNYVRSILESAAASDQVTQINCQDMDLDTLSYTIIAGNGDENFQVDGDGLVSIVSSGDTIDYESGVDKYSLTIEVSDGAHMINVYVTVNIEAVNEDAPAFDVAGWTVDLYENTPLGDVIVLLASSVTDTDTGGHGISLYIITSVDPPSGKDAFQIDGRSGKIYLAKLLDYEDESSYDIAVEVEDGGGLTDTAVVAIRVLDVNDNSPSCLKSSFLINVDEHTYPYTAVSMADLGCTDADSGMFGTAGLVYTLGSQIPCCDFDVDSSGIFLRVDNLDYEGNNMHFTITLNVADGGLPPRTMDVLISISVNPVDDGPPVCAGPYVSSVPEDALIGTTIETFRAIDPDSDETSDGQVRYTITGGNNAGHFAIDSSIGIVQTIALLDGKKIHIYTLEITATDGNGGTCVDTLDITVTSVNGVKPSCTQYSYGLDLDEDTPVGTLFSLVCTDDDPVDSTLTYTLTSGDASMFGVNTNGEVFLQSKLDYDVVGAVRHYDIEVTVSDAAAHEVTVSGSINVQPVNEGSPTFTTRFYTLDVNEDIAIGTTIITVSAKDTDSPVTTDGTLIYTFSPECKCPEFQMNRYTGEITLLLPLDYEISTSYLLPIKASDGDKTDTASVVINVVDVNDNSPVFLPVSYSGTVQEELPAGQVITKITVTDNDSAKNDNNAILLTIKRGNIGASFSVDSTTGELKTTGPIDYESSQLFTLEVVAADRNGAPGANTATTLVIVHIDPVNEYFPVFQSISYSTSTSEYTATGVTLLTISATGEDLASHPHGQVKYTIASGNDDDHFSLDDSTGDLVVIKRFDFETISSHTLVVTATDSTAALGDQLSTDVDVEIIIEDENDNTPTCDSQPYVVSISENESIGQTVMSLVIQDSDSGTNGEVDITKTSGDVNNDFVLTNKELVLDQLLVYHITPVYNIVFTVTDRGSPPLSTNCVVTVNVLPENNYAPVFSTNTENINILESLEIGNIVYTAFASDDDGIGSDGNITYKIVAGNADGKFAVDRYSGDILIQSQLDHEITDQYILEITAIDGGSTSLTGTMTLTVKIEDVNDNTPIFTHDIYTTTILEHMGIGTSVLTVKATDIDSGANAIIEYSITKGMSHEHFSIDRVTGEIMTTADLDFETRSIYSFKVKASDGGIPMRSSDAFVRIIIDDVNDNHPVIFPHFKTVAISEHSASNTLVIPQWTLDDDSGKNGNISFSLVSGDPLGQFYIDTWGGTIFTSGAGQVLDREVQDIYQLMIEASDTGTPAHSTTNIITVVIEDENDNPPVVNPATYDITVSEDVAVGSSILTILATDVDANENGRLTYKFTSGNNGTFAIVPTSGVLTVALPLDRETTASHSLHVTVSDNGNVQLFAEASVTLTISDANDNVPQFSQNIYTFYVLENSPFLSLVGNVLATDRDVGSNSRINYTIASGPHDHFILDIVTGSISTSADIDRENIESYSYNVKATDNGTPSRYNFTSVVIVVEDENDNYPVFNEDEYSVTIAEDHDVNAYVLTVDATDADNGTNAELTYSFHSSFPVGDEYFSIDGSTGEITLKQAVDYEAVHTLEFVVICSDNGSPVLTTTTTVYVNLTDVNDNAPEFNPAFYSAEITTECNNGEPIVTVSATDAEDGETMKYILTDASEKFKIDINTGDITLIADYTYALQTGQKYELRVEAEDYGTPTSSDEAIVRIDIFDASLYLVEFYMTLSKSLLDFKLTKSDFLQAITDILHVNFPTGRCGISHITIQDARDSQNTRKLLTDGNEIIVHVYAIADDTTDVIEGLNLTKKFVLASHLFDTFTVDSTGAPTDDLKGGVFEQWNIEKVIYDNNDLSTTDWYQLWWGILVIGCASIVFLLLLAAFIRRMYPFCCSKQKEKKLDEKDKAKANIDVSKSRGAWTPGSDKRRPIDPTLNAVALGKSSTATATLTKNDNLSVSRMSPVSQPRVTLIETEDEIRESLKRY</sequence>
<evidence type="ECO:0000256" key="6">
    <source>
        <dbReference type="ARBA" id="ARBA00022989"/>
    </source>
</evidence>
<evidence type="ECO:0000256" key="4">
    <source>
        <dbReference type="ARBA" id="ARBA00022837"/>
    </source>
</evidence>
<feature type="domain" description="Cadherin" evidence="10">
    <location>
        <begin position="1061"/>
        <end position="1168"/>
    </location>
</feature>
<evidence type="ECO:0000256" key="2">
    <source>
        <dbReference type="ARBA" id="ARBA00022692"/>
    </source>
</evidence>
<evidence type="ECO:0000313" key="12">
    <source>
        <dbReference type="RefSeq" id="XP_002735781.1"/>
    </source>
</evidence>
<feature type="domain" description="Cadherin" evidence="10">
    <location>
        <begin position="531"/>
        <end position="631"/>
    </location>
</feature>
<evidence type="ECO:0000256" key="7">
    <source>
        <dbReference type="ARBA" id="ARBA00023136"/>
    </source>
</evidence>
<evidence type="ECO:0000313" key="11">
    <source>
        <dbReference type="Proteomes" id="UP000694865"/>
    </source>
</evidence>
<keyword evidence="7 9" id="KW-0472">Membrane</keyword>
<feature type="domain" description="Cadherin" evidence="10">
    <location>
        <begin position="1382"/>
        <end position="1483"/>
    </location>
</feature>
<feature type="domain" description="Cadherin" evidence="10">
    <location>
        <begin position="1277"/>
        <end position="1381"/>
    </location>
</feature>
<comment type="subcellular location">
    <subcellularLocation>
        <location evidence="1">Membrane</location>
    </subcellularLocation>
</comment>
<feature type="domain" description="Cadherin" evidence="10">
    <location>
        <begin position="745"/>
        <end position="851"/>
    </location>
</feature>
<reference evidence="12" key="1">
    <citation type="submission" date="2025-08" db="UniProtKB">
        <authorList>
            <consortium name="RefSeq"/>
        </authorList>
    </citation>
    <scope>IDENTIFICATION</scope>
    <source>
        <tissue evidence="12">Testes</tissue>
    </source>
</reference>
<feature type="domain" description="Cadherin" evidence="10">
    <location>
        <begin position="853"/>
        <end position="958"/>
    </location>
</feature>
<evidence type="ECO:0000256" key="9">
    <source>
        <dbReference type="SAM" id="Phobius"/>
    </source>
</evidence>
<organism evidence="11 12">
    <name type="scientific">Saccoglossus kowalevskii</name>
    <name type="common">Acorn worm</name>
    <dbReference type="NCBI Taxonomy" id="10224"/>
    <lineage>
        <taxon>Eukaryota</taxon>
        <taxon>Metazoa</taxon>
        <taxon>Hemichordata</taxon>
        <taxon>Enteropneusta</taxon>
        <taxon>Harrimaniidae</taxon>
        <taxon>Saccoglossus</taxon>
    </lineage>
</organism>
<accession>A0ABM0GRL6</accession>
<feature type="domain" description="Cadherin" evidence="10">
    <location>
        <begin position="420"/>
        <end position="530"/>
    </location>
</feature>
<dbReference type="InterPro" id="IPR015919">
    <property type="entry name" value="Cadherin-like_sf"/>
</dbReference>
<feature type="domain" description="Cadherin" evidence="10">
    <location>
        <begin position="3"/>
        <end position="111"/>
    </location>
</feature>
<feature type="domain" description="Cadherin" evidence="10">
    <location>
        <begin position="633"/>
        <end position="744"/>
    </location>
</feature>
<dbReference type="PANTHER" id="PTHR24025:SF23">
    <property type="entry name" value="NEURAL-CADHERIN"/>
    <property type="match status" value="1"/>
</dbReference>
<name>A0ABM0GRL6_SACKO</name>
<keyword evidence="11" id="KW-1185">Reference proteome</keyword>
<keyword evidence="2 9" id="KW-0812">Transmembrane</keyword>
<dbReference type="InterPro" id="IPR020894">
    <property type="entry name" value="Cadherin_CS"/>
</dbReference>
<dbReference type="PROSITE" id="PS00232">
    <property type="entry name" value="CADHERIN_1"/>
    <property type="match status" value="10"/>
</dbReference>
<keyword evidence="5" id="KW-0130">Cell adhesion</keyword>
<evidence type="ECO:0000259" key="10">
    <source>
        <dbReference type="PROSITE" id="PS50268"/>
    </source>
</evidence>
<dbReference type="RefSeq" id="XP_002735781.1">
    <property type="nucleotide sequence ID" value="XM_002735735.1"/>
</dbReference>
<feature type="domain" description="Cadherin" evidence="10">
    <location>
        <begin position="959"/>
        <end position="1060"/>
    </location>
</feature>